<evidence type="ECO:0000313" key="1">
    <source>
        <dbReference type="EMBL" id="OXA39530.1"/>
    </source>
</evidence>
<sequence length="332" mass="37524">MNSTDEKREEQRLAAVQRHQAVYKKAAAVTRNNARIKRLAELTEKAARLGISDGYPLGIGVKELANQNSGGEDPTGDSRMSWADRMQQQHNEANNPRVEEQLGNVTQHDGQIRSLEVDQGHVNDMMARERNNIDIRAQLKTLVTLEEKVAKLMTMPPPDVVILQKNLKKLNKLKTALSTRNDQTYSSQPIIRASLSCLLYSSENLRNREIALQNKISTLLTTQQRALSILETIEEDTPLVKQWISKATKVFQSLEHLIPTILEEWNDIRDKLGKLVQLCENLKVTCDQSLFQSNKINGLITELTVDWGTLAELKQAYFAKDKKGFVLKSSVP</sequence>
<reference evidence="1 2" key="1">
    <citation type="submission" date="2015-12" db="EMBL/GenBank/DDBJ databases">
        <title>The genome of Folsomia candida.</title>
        <authorList>
            <person name="Faddeeva A."/>
            <person name="Derks M.F."/>
            <person name="Anvar Y."/>
            <person name="Smit S."/>
            <person name="Van Straalen N."/>
            <person name="Roelofs D."/>
        </authorList>
    </citation>
    <scope>NUCLEOTIDE SEQUENCE [LARGE SCALE GENOMIC DNA]</scope>
    <source>
        <strain evidence="1 2">VU population</strain>
        <tissue evidence="1">Whole body</tissue>
    </source>
</reference>
<protein>
    <submittedName>
        <fullName evidence="1">Uncharacterized protein</fullName>
    </submittedName>
</protein>
<gene>
    <name evidence="1" type="ORF">Fcan01_25777</name>
</gene>
<keyword evidence="2" id="KW-1185">Reference proteome</keyword>
<dbReference type="OrthoDB" id="6499484at2759"/>
<accession>A0A226D3A7</accession>
<dbReference type="EMBL" id="LNIX01000038">
    <property type="protein sequence ID" value="OXA39530.1"/>
    <property type="molecule type" value="Genomic_DNA"/>
</dbReference>
<name>A0A226D3A7_FOLCA</name>
<dbReference type="AlphaFoldDB" id="A0A226D3A7"/>
<dbReference type="Proteomes" id="UP000198287">
    <property type="component" value="Unassembled WGS sequence"/>
</dbReference>
<proteinExistence type="predicted"/>
<comment type="caution">
    <text evidence="1">The sequence shown here is derived from an EMBL/GenBank/DDBJ whole genome shotgun (WGS) entry which is preliminary data.</text>
</comment>
<organism evidence="1 2">
    <name type="scientific">Folsomia candida</name>
    <name type="common">Springtail</name>
    <dbReference type="NCBI Taxonomy" id="158441"/>
    <lineage>
        <taxon>Eukaryota</taxon>
        <taxon>Metazoa</taxon>
        <taxon>Ecdysozoa</taxon>
        <taxon>Arthropoda</taxon>
        <taxon>Hexapoda</taxon>
        <taxon>Collembola</taxon>
        <taxon>Entomobryomorpha</taxon>
        <taxon>Isotomoidea</taxon>
        <taxon>Isotomidae</taxon>
        <taxon>Proisotominae</taxon>
        <taxon>Folsomia</taxon>
    </lineage>
</organism>
<evidence type="ECO:0000313" key="2">
    <source>
        <dbReference type="Proteomes" id="UP000198287"/>
    </source>
</evidence>